<dbReference type="AlphaFoldDB" id="A0A815EIW8"/>
<evidence type="ECO:0000313" key="2">
    <source>
        <dbReference type="EMBL" id="CAF1312101.1"/>
    </source>
</evidence>
<dbReference type="EMBL" id="CAJOBA010030097">
    <property type="protein sequence ID" value="CAF3953187.1"/>
    <property type="molecule type" value="Genomic_DNA"/>
</dbReference>
<dbReference type="Proteomes" id="UP000682733">
    <property type="component" value="Unassembled WGS sequence"/>
</dbReference>
<comment type="caution">
    <text evidence="2">The sequence shown here is derived from an EMBL/GenBank/DDBJ whole genome shotgun (WGS) entry which is preliminary data.</text>
</comment>
<accession>A0A815EIW8</accession>
<dbReference type="Proteomes" id="UP000663829">
    <property type="component" value="Unassembled WGS sequence"/>
</dbReference>
<gene>
    <name evidence="2" type="ORF">GPM918_LOCUS29047</name>
    <name evidence="1" type="ORF">OVA965_LOCUS21500</name>
    <name evidence="4" type="ORF">SRO942_LOCUS29596</name>
    <name evidence="3" type="ORF">TMI583_LOCUS22158</name>
</gene>
<reference evidence="2" key="1">
    <citation type="submission" date="2021-02" db="EMBL/GenBank/DDBJ databases">
        <authorList>
            <person name="Nowell W R."/>
        </authorList>
    </citation>
    <scope>NUCLEOTIDE SEQUENCE</scope>
</reference>
<dbReference type="InterPro" id="IPR032675">
    <property type="entry name" value="LRR_dom_sf"/>
</dbReference>
<dbReference type="EMBL" id="CAJNOK010011803">
    <property type="protein sequence ID" value="CAF1148862.1"/>
    <property type="molecule type" value="Genomic_DNA"/>
</dbReference>
<proteinExistence type="predicted"/>
<sequence length="183" mass="21736">MSSLEDLSNELIYDLFDYLYYDDIYKGFRGLNQRFENLTASTSRMHADITPLKFDSYYKYIFPEMKHRLASLKFSNWDFSDSNQFWKQHPLAEFSNLYSLILNGCLPSFRHALPTVKYLKIYDCRNFYTDFYSIKHVLKFCPNLKEFSFVLTGDNVIATSCEHLLAAFTKDNSIKFFLLFEAR</sequence>
<protein>
    <submittedName>
        <fullName evidence="2">Uncharacterized protein</fullName>
    </submittedName>
</protein>
<dbReference type="EMBL" id="CAJOBC010043055">
    <property type="protein sequence ID" value="CAF4150525.1"/>
    <property type="molecule type" value="Genomic_DNA"/>
</dbReference>
<evidence type="ECO:0000313" key="5">
    <source>
        <dbReference type="Proteomes" id="UP000663829"/>
    </source>
</evidence>
<dbReference type="SUPFAM" id="SSF52047">
    <property type="entry name" value="RNI-like"/>
    <property type="match status" value="1"/>
</dbReference>
<keyword evidence="5" id="KW-1185">Reference proteome</keyword>
<dbReference type="Proteomes" id="UP000681722">
    <property type="component" value="Unassembled WGS sequence"/>
</dbReference>
<dbReference type="Gene3D" id="3.80.10.10">
    <property type="entry name" value="Ribonuclease Inhibitor"/>
    <property type="match status" value="1"/>
</dbReference>
<evidence type="ECO:0000313" key="3">
    <source>
        <dbReference type="EMBL" id="CAF3953187.1"/>
    </source>
</evidence>
<evidence type="ECO:0000313" key="4">
    <source>
        <dbReference type="EMBL" id="CAF4150525.1"/>
    </source>
</evidence>
<organism evidence="2 5">
    <name type="scientific">Didymodactylos carnosus</name>
    <dbReference type="NCBI Taxonomy" id="1234261"/>
    <lineage>
        <taxon>Eukaryota</taxon>
        <taxon>Metazoa</taxon>
        <taxon>Spiralia</taxon>
        <taxon>Gnathifera</taxon>
        <taxon>Rotifera</taxon>
        <taxon>Eurotatoria</taxon>
        <taxon>Bdelloidea</taxon>
        <taxon>Philodinida</taxon>
        <taxon>Philodinidae</taxon>
        <taxon>Didymodactylos</taxon>
    </lineage>
</organism>
<evidence type="ECO:0000313" key="1">
    <source>
        <dbReference type="EMBL" id="CAF1148862.1"/>
    </source>
</evidence>
<dbReference type="Proteomes" id="UP000677228">
    <property type="component" value="Unassembled WGS sequence"/>
</dbReference>
<dbReference type="EMBL" id="CAJNOQ010012987">
    <property type="protein sequence ID" value="CAF1312101.1"/>
    <property type="molecule type" value="Genomic_DNA"/>
</dbReference>
<name>A0A815EIW8_9BILA</name>